<proteinExistence type="inferred from homology"/>
<comment type="caution">
    <text evidence="12">The sequence shown here is derived from an EMBL/GenBank/DDBJ whole genome shotgun (WGS) entry which is preliminary data.</text>
</comment>
<dbReference type="CDD" id="cd01894">
    <property type="entry name" value="EngA1"/>
    <property type="match status" value="1"/>
</dbReference>
<evidence type="ECO:0000256" key="9">
    <source>
        <dbReference type="PROSITE-ProRule" id="PRU01049"/>
    </source>
</evidence>
<dbReference type="STRING" id="1220535.IMCC14465_02740"/>
<feature type="binding site" evidence="8">
    <location>
        <begin position="119"/>
        <end position="122"/>
    </location>
    <ligand>
        <name>GTP</name>
        <dbReference type="ChEBI" id="CHEBI:37565"/>
        <label>1</label>
    </ligand>
</feature>
<dbReference type="GO" id="GO:0005525">
    <property type="term" value="F:GTP binding"/>
    <property type="evidence" value="ECO:0007669"/>
    <property type="project" value="UniProtKB-UniRule"/>
</dbReference>
<comment type="subunit">
    <text evidence="8">Associates with the 50S ribosomal subunit.</text>
</comment>
<evidence type="ECO:0000256" key="10">
    <source>
        <dbReference type="RuleBase" id="RU004481"/>
    </source>
</evidence>
<dbReference type="InterPro" id="IPR027417">
    <property type="entry name" value="P-loop_NTPase"/>
</dbReference>
<feature type="binding site" evidence="8">
    <location>
        <begin position="315"/>
        <end position="318"/>
    </location>
    <ligand>
        <name>GTP</name>
        <dbReference type="ChEBI" id="CHEBI:37565"/>
        <label>2</label>
    </ligand>
</feature>
<gene>
    <name evidence="8" type="primary">der</name>
    <name evidence="12" type="ORF">IMCC14465_02740</name>
</gene>
<dbReference type="FunFam" id="3.40.50.300:FF:000057">
    <property type="entry name" value="GTPase Der"/>
    <property type="match status" value="1"/>
</dbReference>
<dbReference type="Gene3D" id="3.30.300.20">
    <property type="match status" value="1"/>
</dbReference>
<name>J9A658_9PROT</name>
<evidence type="ECO:0000259" key="11">
    <source>
        <dbReference type="PROSITE" id="PS51712"/>
    </source>
</evidence>
<evidence type="ECO:0000256" key="4">
    <source>
        <dbReference type="ARBA" id="ARBA00022737"/>
    </source>
</evidence>
<dbReference type="Pfam" id="PF14714">
    <property type="entry name" value="KH_dom-like"/>
    <property type="match status" value="1"/>
</dbReference>
<keyword evidence="5 8" id="KW-0547">Nucleotide-binding</keyword>
<dbReference type="InterPro" id="IPR031166">
    <property type="entry name" value="G_ENGA"/>
</dbReference>
<keyword evidence="6 8" id="KW-0342">GTP-binding</keyword>
<comment type="similarity">
    <text evidence="1 8 9 10">Belongs to the TRAFAC class TrmE-Era-EngA-EngB-Septin-like GTPase superfamily. EngA (Der) GTPase family.</text>
</comment>
<evidence type="ECO:0000256" key="6">
    <source>
        <dbReference type="ARBA" id="ARBA00023134"/>
    </source>
</evidence>
<dbReference type="Gene3D" id="3.40.50.300">
    <property type="entry name" value="P-loop containing nucleotide triphosphate hydrolases"/>
    <property type="match status" value="2"/>
</dbReference>
<dbReference type="PANTHER" id="PTHR43834">
    <property type="entry name" value="GTPASE DER"/>
    <property type="match status" value="1"/>
</dbReference>
<dbReference type="PRINTS" id="PR00449">
    <property type="entry name" value="RASTRNSFRMNG"/>
</dbReference>
<dbReference type="eggNOG" id="COG1160">
    <property type="taxonomic scope" value="Bacteria"/>
</dbReference>
<keyword evidence="13" id="KW-1185">Reference proteome</keyword>
<dbReference type="Proteomes" id="UP000004836">
    <property type="component" value="Unassembled WGS sequence"/>
</dbReference>
<dbReference type="AlphaFoldDB" id="J9A658"/>
<sequence length="464" mass="51979">MSFTLAIVGRPNVGKSTLFNRLTGKKLALVDDRPGVTRDRREGDARLGELRFKVIDTAGLEDAKTGTLEARMRQQTEIAITQADMVLMLVDARTGLLPEDRYFADLIRKSPHEVVLAANKYEGDKAEAGYLESYELGFGDPIGLSAEHGHGIGELYDRIKTAMGAEAYLDEDETEDEAFDPDTPFEVDPDVPLRVAILGRPNAGKSTLINHLVGEERMLTGPEAGITRDAIGIDWQWEEGAQKRPIKLWDTAGIRRKSRVSEKLEKLSVADALRAVKFAEIVVLLIDADTPFDKQDVQLADLVEREGRAMVIAINKWDLKLDRNEVREIIRDKLEFALPRLRGIPVITMSAKTGKGVERLMPAVIRQHEIWNGRVPTARLNKWLADAITRHAPPADKGRPVRLRYVTQAKARPPTFAAFSSRGHAVPESYIRYLINSLREAFDLQGVPIRFFIRKGKNPYDDKS</sequence>
<dbReference type="InterPro" id="IPR006073">
    <property type="entry name" value="GTP-bd"/>
</dbReference>
<feature type="binding site" evidence="8">
    <location>
        <begin position="56"/>
        <end position="60"/>
    </location>
    <ligand>
        <name>GTP</name>
        <dbReference type="ChEBI" id="CHEBI:37565"/>
        <label>1</label>
    </ligand>
</feature>
<feature type="binding site" evidence="8">
    <location>
        <begin position="199"/>
        <end position="206"/>
    </location>
    <ligand>
        <name>GTP</name>
        <dbReference type="ChEBI" id="CHEBI:37565"/>
        <label>2</label>
    </ligand>
</feature>
<dbReference type="SUPFAM" id="SSF52540">
    <property type="entry name" value="P-loop containing nucleoside triphosphate hydrolases"/>
    <property type="match status" value="2"/>
</dbReference>
<accession>J9A658</accession>
<evidence type="ECO:0000256" key="1">
    <source>
        <dbReference type="ARBA" id="ARBA00008279"/>
    </source>
</evidence>
<dbReference type="InterPro" id="IPR005225">
    <property type="entry name" value="Small_GTP-bd"/>
</dbReference>
<evidence type="ECO:0000256" key="8">
    <source>
        <dbReference type="HAMAP-Rule" id="MF_00195"/>
    </source>
</evidence>
<dbReference type="PANTHER" id="PTHR43834:SF6">
    <property type="entry name" value="GTPASE DER"/>
    <property type="match status" value="1"/>
</dbReference>
<dbReference type="PATRIC" id="fig|1220535.3.peg.272"/>
<comment type="function">
    <text evidence="8 10">GTPase that plays an essential role in the late steps of ribosome biogenesis.</text>
</comment>
<keyword evidence="3 8" id="KW-0690">Ribosome biogenesis</keyword>
<evidence type="ECO:0000256" key="7">
    <source>
        <dbReference type="ARBA" id="ARBA00032345"/>
    </source>
</evidence>
<dbReference type="EMBL" id="ALYF01000002">
    <property type="protein sequence ID" value="EJW21880.1"/>
    <property type="molecule type" value="Genomic_DNA"/>
</dbReference>
<dbReference type="OrthoDB" id="9805918at2"/>
<keyword evidence="4 10" id="KW-0677">Repeat</keyword>
<feature type="domain" description="EngA-type G" evidence="11">
    <location>
        <begin position="3"/>
        <end position="167"/>
    </location>
</feature>
<evidence type="ECO:0000256" key="3">
    <source>
        <dbReference type="ARBA" id="ARBA00022517"/>
    </source>
</evidence>
<dbReference type="Pfam" id="PF01926">
    <property type="entry name" value="MMR_HSR1"/>
    <property type="match status" value="2"/>
</dbReference>
<feature type="binding site" evidence="8">
    <location>
        <begin position="250"/>
        <end position="254"/>
    </location>
    <ligand>
        <name>GTP</name>
        <dbReference type="ChEBI" id="CHEBI:37565"/>
        <label>2</label>
    </ligand>
</feature>
<dbReference type="HAMAP" id="MF_00195">
    <property type="entry name" value="GTPase_Der"/>
    <property type="match status" value="1"/>
</dbReference>
<feature type="domain" description="EngA-type G" evidence="11">
    <location>
        <begin position="193"/>
        <end position="372"/>
    </location>
</feature>
<evidence type="ECO:0000313" key="13">
    <source>
        <dbReference type="Proteomes" id="UP000004836"/>
    </source>
</evidence>
<dbReference type="NCBIfam" id="TIGR00231">
    <property type="entry name" value="small_GTP"/>
    <property type="match status" value="2"/>
</dbReference>
<evidence type="ECO:0000256" key="2">
    <source>
        <dbReference type="ARBA" id="ARBA00020953"/>
    </source>
</evidence>
<dbReference type="CDD" id="cd01895">
    <property type="entry name" value="EngA2"/>
    <property type="match status" value="1"/>
</dbReference>
<dbReference type="PIRSF" id="PIRSF006485">
    <property type="entry name" value="GTP-binding_EngA"/>
    <property type="match status" value="1"/>
</dbReference>
<dbReference type="InterPro" id="IPR015946">
    <property type="entry name" value="KH_dom-like_a/b"/>
</dbReference>
<dbReference type="InterPro" id="IPR016484">
    <property type="entry name" value="GTPase_Der"/>
</dbReference>
<dbReference type="NCBIfam" id="TIGR03594">
    <property type="entry name" value="GTPase_EngA"/>
    <property type="match status" value="1"/>
</dbReference>
<evidence type="ECO:0000256" key="5">
    <source>
        <dbReference type="ARBA" id="ARBA00022741"/>
    </source>
</evidence>
<dbReference type="GO" id="GO:0042254">
    <property type="term" value="P:ribosome biogenesis"/>
    <property type="evidence" value="ECO:0007669"/>
    <property type="project" value="UniProtKB-KW"/>
</dbReference>
<dbReference type="InterPro" id="IPR032859">
    <property type="entry name" value="KH_dom-like"/>
</dbReference>
<feature type="binding site" evidence="8">
    <location>
        <begin position="9"/>
        <end position="16"/>
    </location>
    <ligand>
        <name>GTP</name>
        <dbReference type="ChEBI" id="CHEBI:37565"/>
        <label>1</label>
    </ligand>
</feature>
<protein>
    <recommendedName>
        <fullName evidence="2 8">GTPase Der</fullName>
    </recommendedName>
    <alternativeName>
        <fullName evidence="7 8">GTP-binding protein EngA</fullName>
    </alternativeName>
</protein>
<dbReference type="FunFam" id="3.30.300.20:FF:000004">
    <property type="entry name" value="GTPase Der"/>
    <property type="match status" value="1"/>
</dbReference>
<dbReference type="PROSITE" id="PS51712">
    <property type="entry name" value="G_ENGA"/>
    <property type="match status" value="2"/>
</dbReference>
<evidence type="ECO:0000313" key="12">
    <source>
        <dbReference type="EMBL" id="EJW21880.1"/>
    </source>
</evidence>
<reference evidence="12 13" key="1">
    <citation type="journal article" date="2012" name="J. Bacteriol.">
        <title>Genome Sequence of Strain IMCC14465, Isolated from the East Sea, Belonging to the PS1 Clade of Alphaproteobacteria.</title>
        <authorList>
            <person name="Yang S.J."/>
            <person name="Kang I."/>
            <person name="Cho J.C."/>
        </authorList>
    </citation>
    <scope>NUCLEOTIDE SEQUENCE [LARGE SCALE GENOMIC DNA]</scope>
    <source>
        <strain evidence="12 13">IMCC14465</strain>
    </source>
</reference>
<organism evidence="12 13">
    <name type="scientific">alpha proteobacterium IMCC14465</name>
    <dbReference type="NCBI Taxonomy" id="1220535"/>
    <lineage>
        <taxon>Bacteria</taxon>
        <taxon>Pseudomonadati</taxon>
        <taxon>Pseudomonadota</taxon>
        <taxon>Alphaproteobacteria</taxon>
        <taxon>PS1 clade</taxon>
    </lineage>
</organism>